<reference evidence="1 2" key="1">
    <citation type="submission" date="2013-09" db="EMBL/GenBank/DDBJ databases">
        <title>Corchorus capsularis genome sequencing.</title>
        <authorList>
            <person name="Alam M."/>
            <person name="Haque M.S."/>
            <person name="Islam M.S."/>
            <person name="Emdad E.M."/>
            <person name="Islam M.M."/>
            <person name="Ahmed B."/>
            <person name="Halim A."/>
            <person name="Hossen Q.M.M."/>
            <person name="Hossain M.Z."/>
            <person name="Ahmed R."/>
            <person name="Khan M.M."/>
            <person name="Islam R."/>
            <person name="Rashid M.M."/>
            <person name="Khan S.A."/>
            <person name="Rahman M.S."/>
            <person name="Alam M."/>
        </authorList>
    </citation>
    <scope>NUCLEOTIDE SEQUENCE [LARGE SCALE GENOMIC DNA]</scope>
    <source>
        <strain evidence="2">cv. CVL-1</strain>
        <tissue evidence="1">Whole seedling</tissue>
    </source>
</reference>
<dbReference type="Gramene" id="OMO60241">
    <property type="protein sequence ID" value="OMO60241"/>
    <property type="gene ID" value="CCACVL1_24308"/>
</dbReference>
<evidence type="ECO:0000313" key="1">
    <source>
        <dbReference type="EMBL" id="OMO60241.1"/>
    </source>
</evidence>
<protein>
    <submittedName>
        <fullName evidence="1">Uncharacterized protein</fullName>
    </submittedName>
</protein>
<dbReference type="EMBL" id="AWWV01013730">
    <property type="protein sequence ID" value="OMO60241.1"/>
    <property type="molecule type" value="Genomic_DNA"/>
</dbReference>
<comment type="caution">
    <text evidence="1">The sequence shown here is derived from an EMBL/GenBank/DDBJ whole genome shotgun (WGS) entry which is preliminary data.</text>
</comment>
<evidence type="ECO:0000313" key="2">
    <source>
        <dbReference type="Proteomes" id="UP000188268"/>
    </source>
</evidence>
<gene>
    <name evidence="1" type="ORF">CCACVL1_24308</name>
</gene>
<sequence length="90" mass="10041">MKLSKSTADLENPLQLASATPKIDDNRVSIKGAAVNCGGCNDVTNRRKFDRALEIWSTTNADGWFKSMLNFALFCSKLVRLNSNDHYIMT</sequence>
<keyword evidence="2" id="KW-1185">Reference proteome</keyword>
<dbReference type="Proteomes" id="UP000188268">
    <property type="component" value="Unassembled WGS sequence"/>
</dbReference>
<dbReference type="AlphaFoldDB" id="A0A1R3GQA6"/>
<accession>A0A1R3GQA6</accession>
<proteinExistence type="predicted"/>
<name>A0A1R3GQA6_COCAP</name>
<organism evidence="1 2">
    <name type="scientific">Corchorus capsularis</name>
    <name type="common">Jute</name>
    <dbReference type="NCBI Taxonomy" id="210143"/>
    <lineage>
        <taxon>Eukaryota</taxon>
        <taxon>Viridiplantae</taxon>
        <taxon>Streptophyta</taxon>
        <taxon>Embryophyta</taxon>
        <taxon>Tracheophyta</taxon>
        <taxon>Spermatophyta</taxon>
        <taxon>Magnoliopsida</taxon>
        <taxon>eudicotyledons</taxon>
        <taxon>Gunneridae</taxon>
        <taxon>Pentapetalae</taxon>
        <taxon>rosids</taxon>
        <taxon>malvids</taxon>
        <taxon>Malvales</taxon>
        <taxon>Malvaceae</taxon>
        <taxon>Grewioideae</taxon>
        <taxon>Apeibeae</taxon>
        <taxon>Corchorus</taxon>
    </lineage>
</organism>